<evidence type="ECO:0000256" key="3">
    <source>
        <dbReference type="ARBA" id="ARBA00023125"/>
    </source>
</evidence>
<dbReference type="PANTHER" id="PTHR11019">
    <property type="entry name" value="HTH-TYPE TRANSCRIPTIONAL REGULATOR NIMR"/>
    <property type="match status" value="1"/>
</dbReference>
<evidence type="ECO:0000313" key="9">
    <source>
        <dbReference type="Proteomes" id="UP000235739"/>
    </source>
</evidence>
<protein>
    <recommendedName>
        <fullName evidence="5">HTH-type transcriptional regulator RipA</fullName>
    </recommendedName>
    <alternativeName>
        <fullName evidence="6">Repressor of iron proteins A</fullName>
    </alternativeName>
</protein>
<evidence type="ECO:0000256" key="5">
    <source>
        <dbReference type="ARBA" id="ARBA00074140"/>
    </source>
</evidence>
<evidence type="ECO:0000256" key="4">
    <source>
        <dbReference type="ARBA" id="ARBA00023163"/>
    </source>
</evidence>
<keyword evidence="2" id="KW-0805">Transcription regulation</keyword>
<evidence type="ECO:0000313" key="8">
    <source>
        <dbReference type="EMBL" id="PMQ19984.1"/>
    </source>
</evidence>
<dbReference type="InterPro" id="IPR003313">
    <property type="entry name" value="AraC-bd"/>
</dbReference>
<keyword evidence="4" id="KW-0804">Transcription</keyword>
<dbReference type="Pfam" id="PF02311">
    <property type="entry name" value="AraC_binding"/>
    <property type="match status" value="1"/>
</dbReference>
<evidence type="ECO:0000256" key="6">
    <source>
        <dbReference type="ARBA" id="ARBA00079449"/>
    </source>
</evidence>
<dbReference type="PANTHER" id="PTHR11019:SF199">
    <property type="entry name" value="HTH-TYPE TRANSCRIPTIONAL REGULATOR NIMR"/>
    <property type="match status" value="1"/>
</dbReference>
<dbReference type="InterPro" id="IPR011051">
    <property type="entry name" value="RmlC_Cupin_sf"/>
</dbReference>
<dbReference type="Pfam" id="PF12833">
    <property type="entry name" value="HTH_18"/>
    <property type="match status" value="1"/>
</dbReference>
<organism evidence="8 9">
    <name type="scientific">Glutamicibacter arilaitensis</name>
    <dbReference type="NCBI Taxonomy" id="256701"/>
    <lineage>
        <taxon>Bacteria</taxon>
        <taxon>Bacillati</taxon>
        <taxon>Actinomycetota</taxon>
        <taxon>Actinomycetes</taxon>
        <taxon>Micrococcales</taxon>
        <taxon>Micrococcaceae</taxon>
        <taxon>Glutamicibacter</taxon>
    </lineage>
</organism>
<dbReference type="RefSeq" id="WP_102598943.1">
    <property type="nucleotide sequence ID" value="NZ_JBQQJS010000028.1"/>
</dbReference>
<dbReference type="Gene3D" id="1.10.10.60">
    <property type="entry name" value="Homeodomain-like"/>
    <property type="match status" value="1"/>
</dbReference>
<keyword evidence="1" id="KW-0678">Repressor</keyword>
<keyword evidence="3" id="KW-0238">DNA-binding</keyword>
<feature type="domain" description="HTH araC/xylS-type" evidence="7">
    <location>
        <begin position="176"/>
        <end position="273"/>
    </location>
</feature>
<dbReference type="GO" id="GO:0043565">
    <property type="term" value="F:sequence-specific DNA binding"/>
    <property type="evidence" value="ECO:0007669"/>
    <property type="project" value="InterPro"/>
</dbReference>
<proteinExistence type="predicted"/>
<dbReference type="EMBL" id="PNQX01000002">
    <property type="protein sequence ID" value="PMQ19984.1"/>
    <property type="molecule type" value="Genomic_DNA"/>
</dbReference>
<dbReference type="AlphaFoldDB" id="A0A2N7S1H1"/>
<accession>A0A2N7S1H1</accession>
<dbReference type="SUPFAM" id="SSF46689">
    <property type="entry name" value="Homeodomain-like"/>
    <property type="match status" value="1"/>
</dbReference>
<dbReference type="Gene3D" id="2.60.120.10">
    <property type="entry name" value="Jelly Rolls"/>
    <property type="match status" value="1"/>
</dbReference>
<dbReference type="FunFam" id="1.10.10.60:FF:000132">
    <property type="entry name" value="AraC family transcriptional regulator"/>
    <property type="match status" value="1"/>
</dbReference>
<dbReference type="InterPro" id="IPR018060">
    <property type="entry name" value="HTH_AraC"/>
</dbReference>
<dbReference type="InterPro" id="IPR018062">
    <property type="entry name" value="HTH_AraC-typ_CS"/>
</dbReference>
<dbReference type="Proteomes" id="UP000235739">
    <property type="component" value="Unassembled WGS sequence"/>
</dbReference>
<evidence type="ECO:0000256" key="1">
    <source>
        <dbReference type="ARBA" id="ARBA00022491"/>
    </source>
</evidence>
<dbReference type="PROSITE" id="PS00041">
    <property type="entry name" value="HTH_ARAC_FAMILY_1"/>
    <property type="match status" value="1"/>
</dbReference>
<dbReference type="InterPro" id="IPR009057">
    <property type="entry name" value="Homeodomain-like_sf"/>
</dbReference>
<dbReference type="GO" id="GO:0003700">
    <property type="term" value="F:DNA-binding transcription factor activity"/>
    <property type="evidence" value="ECO:0007669"/>
    <property type="project" value="InterPro"/>
</dbReference>
<dbReference type="SMART" id="SM00342">
    <property type="entry name" value="HTH_ARAC"/>
    <property type="match status" value="1"/>
</dbReference>
<reference evidence="8 9" key="1">
    <citation type="journal article" date="2017" name="Elife">
        <title>Extensive horizontal gene transfer in cheese-associated bacteria.</title>
        <authorList>
            <person name="Bonham K.S."/>
            <person name="Wolfe B.E."/>
            <person name="Dutton R.J."/>
        </authorList>
    </citation>
    <scope>NUCLEOTIDE SEQUENCE [LARGE SCALE GENOMIC DNA]</scope>
    <source>
        <strain evidence="8 9">JB182</strain>
    </source>
</reference>
<evidence type="ECO:0000259" key="7">
    <source>
        <dbReference type="PROSITE" id="PS01124"/>
    </source>
</evidence>
<dbReference type="PROSITE" id="PS01124">
    <property type="entry name" value="HTH_ARAC_FAMILY_2"/>
    <property type="match status" value="1"/>
</dbReference>
<comment type="caution">
    <text evidence="8">The sequence shown here is derived from an EMBL/GenBank/DDBJ whole genome shotgun (WGS) entry which is preliminary data.</text>
</comment>
<dbReference type="SUPFAM" id="SSF51182">
    <property type="entry name" value="RmlC-like cupins"/>
    <property type="match status" value="1"/>
</dbReference>
<evidence type="ECO:0000256" key="2">
    <source>
        <dbReference type="ARBA" id="ARBA00023015"/>
    </source>
</evidence>
<name>A0A2N7S1H1_9MICC</name>
<sequence>MISPPNSTIGLGTWSREPDTALARATALPSSATSSFVILSETYTIEVSTEWEPHSHLAHELLWTQDGTLTARIEGQIFTVSEGHGLWIPAGALHGGRLTAHVKLFSAFFSPERTITPFNAPTVIDMEPLLKSLLIHLSSRELSQEARARAEAVVFDVLKPSAHQLALRLPDDPRINGIANRILANPADNRSLERWAVDAGISARTITRVFREATGLSFAQWRQAVKIQRALELLTNGEVVQDVADLLGYAQSSTFIDAFRRTMGSTPGAFIMTNTNS</sequence>
<gene>
    <name evidence="8" type="ORF">CIK84_15310</name>
</gene>
<dbReference type="InterPro" id="IPR014710">
    <property type="entry name" value="RmlC-like_jellyroll"/>
</dbReference>